<keyword evidence="4" id="KW-1185">Reference proteome</keyword>
<accession>A0A194VHB8</accession>
<evidence type="ECO:0000313" key="4">
    <source>
        <dbReference type="Proteomes" id="UP000078576"/>
    </source>
</evidence>
<sequence length="395" mass="43946">MGEASVSRAKLPSGYSFVPKGNVFTTGNCRRRTQAANRAVYMVFEHGDKKKQIGIGVPTKIYLQVQFDERNTRAERASNVQKKDETIAKEFAKAIMKEFPRIPANVVPRVLEKALEKGKDKVGRTSTLDISRKAILAVRAYIRHQHTEYDALLRGGMIKDEARKEVAAKEKERKPSKSEISSGTRNKDARKSNTKRLRIFQNLRKILNGLLEEAELQRVETSRAMEILAKQLRNIAPKPIAGLQAPTSDRTSTHQMETRRASTKGQVLIEPEQEMDSGKPGNGGIQRGPQKGKTKIVIDLTGDIDDNVLSVQAKIATPQRCNKETVRVPSWQEGCHPDATARELRCKLQELDVGNAGQVFPPRRSAGVEADRGLLKRFRPRKTKGAAVSVSPRGA</sequence>
<feature type="domain" description="DUF2293" evidence="2">
    <location>
        <begin position="94"/>
        <end position="170"/>
    </location>
</feature>
<dbReference type="InterPro" id="IPR018744">
    <property type="entry name" value="DUF2293"/>
</dbReference>
<feature type="compositionally biased region" description="Basic and acidic residues" evidence="1">
    <location>
        <begin position="164"/>
        <end position="177"/>
    </location>
</feature>
<dbReference type="EMBL" id="KN714882">
    <property type="protein sequence ID" value="KUI63259.1"/>
    <property type="molecule type" value="Genomic_DNA"/>
</dbReference>
<feature type="compositionally biased region" description="Polar residues" evidence="1">
    <location>
        <begin position="245"/>
        <end position="255"/>
    </location>
</feature>
<gene>
    <name evidence="3" type="ORF">VP1G_10404</name>
</gene>
<evidence type="ECO:0000256" key="1">
    <source>
        <dbReference type="SAM" id="MobiDB-lite"/>
    </source>
</evidence>
<dbReference type="AlphaFoldDB" id="A0A194VHB8"/>
<name>A0A194VHB8_CYTMA</name>
<dbReference type="OrthoDB" id="5381833at2759"/>
<proteinExistence type="predicted"/>
<reference evidence="4" key="1">
    <citation type="submission" date="2014-12" db="EMBL/GenBank/DDBJ databases">
        <title>Genome Sequence of Valsa Canker Pathogens Uncovers a Specific Adaption of Colonization on Woody Bark.</title>
        <authorList>
            <person name="Yin Z."/>
            <person name="Liu H."/>
            <person name="Gao X."/>
            <person name="Li Z."/>
            <person name="Song N."/>
            <person name="Ke X."/>
            <person name="Dai Q."/>
            <person name="Wu Y."/>
            <person name="Sun Y."/>
            <person name="Xu J.-R."/>
            <person name="Kang Z.K."/>
            <person name="Wang L."/>
            <person name="Huang L."/>
        </authorList>
    </citation>
    <scope>NUCLEOTIDE SEQUENCE [LARGE SCALE GENOMIC DNA]</scope>
    <source>
        <strain evidence="4">SXYL134</strain>
    </source>
</reference>
<organism evidence="3 4">
    <name type="scientific">Cytospora mali</name>
    <name type="common">Apple Valsa canker fungus</name>
    <name type="synonym">Valsa mali</name>
    <dbReference type="NCBI Taxonomy" id="578113"/>
    <lineage>
        <taxon>Eukaryota</taxon>
        <taxon>Fungi</taxon>
        <taxon>Dikarya</taxon>
        <taxon>Ascomycota</taxon>
        <taxon>Pezizomycotina</taxon>
        <taxon>Sordariomycetes</taxon>
        <taxon>Sordariomycetidae</taxon>
        <taxon>Diaporthales</taxon>
        <taxon>Cytosporaceae</taxon>
        <taxon>Cytospora</taxon>
    </lineage>
</organism>
<evidence type="ECO:0000313" key="3">
    <source>
        <dbReference type="EMBL" id="KUI63259.1"/>
    </source>
</evidence>
<feature type="region of interest" description="Disordered" evidence="1">
    <location>
        <begin position="241"/>
        <end position="292"/>
    </location>
</feature>
<evidence type="ECO:0000259" key="2">
    <source>
        <dbReference type="Pfam" id="PF10056"/>
    </source>
</evidence>
<feature type="region of interest" description="Disordered" evidence="1">
    <location>
        <begin position="164"/>
        <end position="193"/>
    </location>
</feature>
<dbReference type="PANTHER" id="PTHR38113:SF2">
    <property type="entry name" value="DUF2293 DOMAIN-CONTAINING PROTEIN"/>
    <property type="match status" value="1"/>
</dbReference>
<dbReference type="Pfam" id="PF10056">
    <property type="entry name" value="DUF2293"/>
    <property type="match status" value="1"/>
</dbReference>
<dbReference type="PANTHER" id="PTHR38113">
    <property type="match status" value="1"/>
</dbReference>
<protein>
    <recommendedName>
        <fullName evidence="2">DUF2293 domain-containing protein</fullName>
    </recommendedName>
</protein>
<dbReference type="Proteomes" id="UP000078576">
    <property type="component" value="Unassembled WGS sequence"/>
</dbReference>